<keyword evidence="4" id="KW-0863">Zinc-finger</keyword>
<keyword evidence="3" id="KW-0479">Metal-binding</keyword>
<keyword evidence="7 10" id="KW-0799">Topoisomerase</keyword>
<evidence type="ECO:0000256" key="6">
    <source>
        <dbReference type="ARBA" id="ARBA00022842"/>
    </source>
</evidence>
<evidence type="ECO:0000256" key="5">
    <source>
        <dbReference type="ARBA" id="ARBA00022833"/>
    </source>
</evidence>
<dbReference type="AlphaFoldDB" id="A0A1F7GFE9"/>
<feature type="region of interest" description="Interaction with DNA" evidence="10">
    <location>
        <begin position="174"/>
        <end position="179"/>
    </location>
</feature>
<dbReference type="Pfam" id="PF01131">
    <property type="entry name" value="Topoisom_bac"/>
    <property type="match status" value="1"/>
</dbReference>
<comment type="function">
    <text evidence="10">Releases the supercoiling and torsional tension of DNA, which is introduced during the DNA replication and transcription, by transiently cleaving and rejoining one strand of the DNA duplex. Introduces a single-strand break via transesterification at a target site in duplex DNA. The scissile phosphodiester is attacked by the catalytic tyrosine of the enzyme, resulting in the formation of a DNA-(5'-phosphotyrosyl)-enzyme intermediate and the expulsion of a 3'-OH DNA strand. The free DNA strand then undergoes passage around the unbroken strand, thus removing DNA supercoils. Finally, in the religation step, the DNA 3'-OH attacks the covalent intermediate to expel the active-site tyrosine and restore the DNA phosphodiester backbone.</text>
</comment>
<comment type="similarity">
    <text evidence="2 10">Belongs to the type IA topoisomerase family.</text>
</comment>
<comment type="subunit">
    <text evidence="10">Monomer.</text>
</comment>
<sequence length="681" mass="78048">MDLIIVESPTKAKTFSKFLDPKKFRVEATMGHIRDLPESKLGIDIAHKFKPDYVISTKKKDVVDTITKLAKKAKNIILATDADREGEAISYHIAYILGFIDEKWPEISIKKNATIKRIVFHEITNEALAHALQHPQELNISLIDSQQARRILDRLVGYQVSPILWKKIGKRWLSAGRVQTTALRFVVEREKEINKFTSEPFYKVEGVFEDSSQKKSIEARLISKDGILYEKKTTIKLFDGSYTYAKTSIDKEGALNIEKDLKSDSFIISEVVENEVKRSPNPPFITSTLQQEASGRHGYSSKLTMRLAQKLYEKGLITYHRTDSFNLSEKFIAESMTWIKKEYGNEYLPKTARLYKTKSKNAQEAHEAIRPTKLLPTFEEDVDLGNGHRKLYELIFRRAVGSQMADASIKTTKVKILSGKKYLFESSYERILFPGFLTLNPPKKEDNIVQFVPEKGKKLDSTKLDFIETQTNPPPRYNEASLIKTLEARGIGRPSTYAPTISTIQERLYMEKKEHRFYPTILGTAVCDYLTKAFATIFEIDFTADLEDKLDEIAGGRETMLQVLQEFDVPFKKSLKEAGEDKTFIDVQEKTDEKCPTCGKPLLIRFSKYGKFYACSGYPDCKFTRPFYETVKELCPKCNGAIVIRYTKKKKKFYGCSNYPKCDFAAWKLHEIKKVETPVSA</sequence>
<dbReference type="SMART" id="SM00437">
    <property type="entry name" value="TOP1Ac"/>
    <property type="match status" value="1"/>
</dbReference>
<keyword evidence="5" id="KW-0862">Zinc</keyword>
<dbReference type="InterPro" id="IPR023406">
    <property type="entry name" value="Topo_IA_AS"/>
</dbReference>
<dbReference type="Gene3D" id="1.10.460.10">
    <property type="entry name" value="Topoisomerase I, domain 2"/>
    <property type="match status" value="1"/>
</dbReference>
<dbReference type="SUPFAM" id="SSF56712">
    <property type="entry name" value="Prokaryotic type I DNA topoisomerase"/>
    <property type="match status" value="1"/>
</dbReference>
<evidence type="ECO:0000256" key="7">
    <source>
        <dbReference type="ARBA" id="ARBA00023029"/>
    </source>
</evidence>
<feature type="site" description="Interaction with DNA" evidence="10">
    <location>
        <position position="149"/>
    </location>
</feature>
<dbReference type="InterPro" id="IPR003601">
    <property type="entry name" value="Topo_IA_2"/>
</dbReference>
<dbReference type="InterPro" id="IPR005733">
    <property type="entry name" value="TopoI_bac-type"/>
</dbReference>
<dbReference type="SMART" id="SM00436">
    <property type="entry name" value="TOP1Bc"/>
    <property type="match status" value="1"/>
</dbReference>
<dbReference type="InterPro" id="IPR013498">
    <property type="entry name" value="Topo_IA_Znf"/>
</dbReference>
<dbReference type="EMBL" id="MFZH01000039">
    <property type="protein sequence ID" value="OGK17668.1"/>
    <property type="molecule type" value="Genomic_DNA"/>
</dbReference>
<keyword evidence="9 10" id="KW-0413">Isomerase</keyword>
<dbReference type="InterPro" id="IPR003602">
    <property type="entry name" value="Topo_IA_DNA-bd_dom"/>
</dbReference>
<evidence type="ECO:0000259" key="12">
    <source>
        <dbReference type="PROSITE" id="PS52039"/>
    </source>
</evidence>
<proteinExistence type="inferred from homology"/>
<feature type="site" description="Interaction with DNA" evidence="10">
    <location>
        <position position="150"/>
    </location>
</feature>
<dbReference type="InterPro" id="IPR034149">
    <property type="entry name" value="TOPRIM_TopoI"/>
</dbReference>
<feature type="active site" description="O-(5'-phospho-DNA)-tyrosine intermediate" evidence="10">
    <location>
        <position position="319"/>
    </location>
</feature>
<feature type="site" description="Interaction with DNA" evidence="10">
    <location>
        <position position="153"/>
    </location>
</feature>
<dbReference type="SMART" id="SM00493">
    <property type="entry name" value="TOPRIM"/>
    <property type="match status" value="1"/>
</dbReference>
<dbReference type="NCBIfam" id="TIGR01051">
    <property type="entry name" value="topA_bact"/>
    <property type="match status" value="1"/>
</dbReference>
<organism evidence="13 14">
    <name type="scientific">Candidatus Roizmanbacteria bacterium RIFCSPHIGHO2_01_FULL_39_24</name>
    <dbReference type="NCBI Taxonomy" id="1802032"/>
    <lineage>
        <taxon>Bacteria</taxon>
        <taxon>Candidatus Roizmaniibacteriota</taxon>
    </lineage>
</organism>
<dbReference type="InterPro" id="IPR013824">
    <property type="entry name" value="Topo_IA_cen_sub1"/>
</dbReference>
<evidence type="ECO:0000256" key="1">
    <source>
        <dbReference type="ARBA" id="ARBA00000213"/>
    </source>
</evidence>
<dbReference type="CDD" id="cd00186">
    <property type="entry name" value="TOP1Ac"/>
    <property type="match status" value="1"/>
</dbReference>
<gene>
    <name evidence="10" type="primary">topA</name>
    <name evidence="13" type="ORF">A2799_04455</name>
</gene>
<dbReference type="Gene3D" id="3.40.50.140">
    <property type="match status" value="1"/>
</dbReference>
<dbReference type="GO" id="GO:0006265">
    <property type="term" value="P:DNA topological change"/>
    <property type="evidence" value="ECO:0007669"/>
    <property type="project" value="UniProtKB-UniRule"/>
</dbReference>
<dbReference type="PROSITE" id="PS52039">
    <property type="entry name" value="TOPO_IA_2"/>
    <property type="match status" value="1"/>
</dbReference>
<reference evidence="13 14" key="1">
    <citation type="journal article" date="2016" name="Nat. Commun.">
        <title>Thousands of microbial genomes shed light on interconnected biogeochemical processes in an aquifer system.</title>
        <authorList>
            <person name="Anantharaman K."/>
            <person name="Brown C.T."/>
            <person name="Hug L.A."/>
            <person name="Sharon I."/>
            <person name="Castelle C.J."/>
            <person name="Probst A.J."/>
            <person name="Thomas B.C."/>
            <person name="Singh A."/>
            <person name="Wilkins M.J."/>
            <person name="Karaoz U."/>
            <person name="Brodie E.L."/>
            <person name="Williams K.H."/>
            <person name="Hubbard S.S."/>
            <person name="Banfield J.F."/>
        </authorList>
    </citation>
    <scope>NUCLEOTIDE SEQUENCE [LARGE SCALE GENOMIC DNA]</scope>
</reference>
<accession>A0A1F7GFE9</accession>
<comment type="catalytic activity">
    <reaction evidence="1 10">
        <text>ATP-independent breakage of single-stranded DNA, followed by passage and rejoining.</text>
        <dbReference type="EC" id="5.6.2.1"/>
    </reaction>
</comment>
<dbReference type="PROSITE" id="PS00396">
    <property type="entry name" value="TOPO_IA_1"/>
    <property type="match status" value="1"/>
</dbReference>
<evidence type="ECO:0000256" key="8">
    <source>
        <dbReference type="ARBA" id="ARBA00023125"/>
    </source>
</evidence>
<evidence type="ECO:0000256" key="10">
    <source>
        <dbReference type="HAMAP-Rule" id="MF_00952"/>
    </source>
</evidence>
<dbReference type="EC" id="5.6.2.1" evidence="10"/>
<dbReference type="InterPro" id="IPR023405">
    <property type="entry name" value="Topo_IA_core_domain"/>
</dbReference>
<feature type="domain" description="Topo IA-type catalytic" evidence="12">
    <location>
        <begin position="139"/>
        <end position="575"/>
    </location>
</feature>
<dbReference type="InterPro" id="IPR013825">
    <property type="entry name" value="Topo_IA_cen_sub2"/>
</dbReference>
<name>A0A1F7GFE9_9BACT</name>
<dbReference type="PROSITE" id="PS50880">
    <property type="entry name" value="TOPRIM"/>
    <property type="match status" value="1"/>
</dbReference>
<evidence type="ECO:0000256" key="9">
    <source>
        <dbReference type="ARBA" id="ARBA00023235"/>
    </source>
</evidence>
<dbReference type="InterPro" id="IPR006171">
    <property type="entry name" value="TOPRIM_dom"/>
</dbReference>
<evidence type="ECO:0000259" key="11">
    <source>
        <dbReference type="PROSITE" id="PS50880"/>
    </source>
</evidence>
<dbReference type="Gene3D" id="3.30.65.10">
    <property type="entry name" value="Bacterial Topoisomerase I, domain 1"/>
    <property type="match status" value="2"/>
</dbReference>
<dbReference type="InterPro" id="IPR000380">
    <property type="entry name" value="Topo_IA"/>
</dbReference>
<evidence type="ECO:0000313" key="14">
    <source>
        <dbReference type="Proteomes" id="UP000176850"/>
    </source>
</evidence>
<dbReference type="Gene3D" id="2.70.20.10">
    <property type="entry name" value="Topoisomerase I, domain 3"/>
    <property type="match status" value="1"/>
</dbReference>
<feature type="site" description="Interaction with DNA" evidence="10">
    <location>
        <position position="165"/>
    </location>
</feature>
<dbReference type="PANTHER" id="PTHR42785">
    <property type="entry name" value="DNA TOPOISOMERASE, TYPE IA, CORE"/>
    <property type="match status" value="1"/>
</dbReference>
<feature type="site" description="Interaction with DNA" evidence="10">
    <location>
        <position position="321"/>
    </location>
</feature>
<feature type="site" description="Interaction with DNA" evidence="10">
    <location>
        <position position="507"/>
    </location>
</feature>
<dbReference type="HAMAP" id="MF_00952">
    <property type="entry name" value="Topoisom_1_prok"/>
    <property type="match status" value="1"/>
</dbReference>
<dbReference type="GO" id="GO:0003917">
    <property type="term" value="F:DNA topoisomerase type I (single strand cut, ATP-independent) activity"/>
    <property type="evidence" value="ECO:0007669"/>
    <property type="project" value="UniProtKB-UniRule"/>
</dbReference>
<evidence type="ECO:0000313" key="13">
    <source>
        <dbReference type="EMBL" id="OGK17668.1"/>
    </source>
</evidence>
<keyword evidence="8 10" id="KW-0238">DNA-binding</keyword>
<dbReference type="Proteomes" id="UP000176850">
    <property type="component" value="Unassembled WGS sequence"/>
</dbReference>
<dbReference type="Pfam" id="PF01396">
    <property type="entry name" value="Zn_ribbon_Top1"/>
    <property type="match status" value="2"/>
</dbReference>
<evidence type="ECO:0000256" key="2">
    <source>
        <dbReference type="ARBA" id="ARBA00009446"/>
    </source>
</evidence>
<feature type="site" description="Interaction with DNA" evidence="10">
    <location>
        <position position="158"/>
    </location>
</feature>
<dbReference type="PRINTS" id="PR00417">
    <property type="entry name" value="PRTPISMRASEI"/>
</dbReference>
<dbReference type="GO" id="GO:0005694">
    <property type="term" value="C:chromosome"/>
    <property type="evidence" value="ECO:0007669"/>
    <property type="project" value="InterPro"/>
</dbReference>
<dbReference type="GO" id="GO:0008270">
    <property type="term" value="F:zinc ion binding"/>
    <property type="evidence" value="ECO:0007669"/>
    <property type="project" value="UniProtKB-KW"/>
</dbReference>
<dbReference type="PANTHER" id="PTHR42785:SF1">
    <property type="entry name" value="DNA TOPOISOMERASE"/>
    <property type="match status" value="1"/>
</dbReference>
<dbReference type="InterPro" id="IPR013497">
    <property type="entry name" value="Topo_IA_cen"/>
</dbReference>
<comment type="caution">
    <text evidence="13">The sequence shown here is derived from an EMBL/GenBank/DDBJ whole genome shotgun (WGS) entry which is preliminary data.</text>
</comment>
<dbReference type="Pfam" id="PF01751">
    <property type="entry name" value="Toprim"/>
    <property type="match status" value="1"/>
</dbReference>
<evidence type="ECO:0000256" key="4">
    <source>
        <dbReference type="ARBA" id="ARBA00022771"/>
    </source>
</evidence>
<evidence type="ECO:0000256" key="3">
    <source>
        <dbReference type="ARBA" id="ARBA00022723"/>
    </source>
</evidence>
<dbReference type="SUPFAM" id="SSF57783">
    <property type="entry name" value="Zinc beta-ribbon"/>
    <property type="match status" value="2"/>
</dbReference>
<dbReference type="InterPro" id="IPR013826">
    <property type="entry name" value="Topo_IA_cen_sub3"/>
</dbReference>
<feature type="site" description="Interaction with DNA" evidence="10">
    <location>
        <position position="32"/>
    </location>
</feature>
<protein>
    <recommendedName>
        <fullName evidence="10">DNA topoisomerase 1</fullName>
        <ecNumber evidence="10">5.6.2.1</ecNumber>
    </recommendedName>
    <alternativeName>
        <fullName evidence="10">DNA topoisomerase I</fullName>
    </alternativeName>
</protein>
<dbReference type="Gene3D" id="1.10.290.10">
    <property type="entry name" value="Topoisomerase I, domain 4"/>
    <property type="match status" value="1"/>
</dbReference>
<dbReference type="CDD" id="cd03363">
    <property type="entry name" value="TOPRIM_TopoIA_TopoI"/>
    <property type="match status" value="1"/>
</dbReference>
<feature type="domain" description="Toprim" evidence="11">
    <location>
        <begin position="1"/>
        <end position="123"/>
    </location>
</feature>
<keyword evidence="6" id="KW-0460">Magnesium</keyword>
<dbReference type="GO" id="GO:0003677">
    <property type="term" value="F:DNA binding"/>
    <property type="evidence" value="ECO:0007669"/>
    <property type="project" value="UniProtKB-KW"/>
</dbReference>
<dbReference type="InterPro" id="IPR028612">
    <property type="entry name" value="Topoisom_1_IA"/>
</dbReference>